<dbReference type="Proteomes" id="UP000547058">
    <property type="component" value="Unassembled WGS sequence"/>
</dbReference>
<protein>
    <recommendedName>
        <fullName evidence="3">DUF4124 domain-containing protein</fullName>
    </recommendedName>
</protein>
<gene>
    <name evidence="1" type="ORF">H4O11_03260</name>
</gene>
<evidence type="ECO:0008006" key="3">
    <source>
        <dbReference type="Google" id="ProtNLM"/>
    </source>
</evidence>
<reference evidence="1 2" key="1">
    <citation type="submission" date="2020-08" db="EMBL/GenBank/DDBJ databases">
        <title>Stenotrophomonas tumulicola JCM 30961.</title>
        <authorList>
            <person name="Deng Y."/>
        </authorList>
    </citation>
    <scope>NUCLEOTIDE SEQUENCE [LARGE SCALE GENOMIC DNA]</scope>
    <source>
        <strain evidence="1 2">JCM 30961</strain>
    </source>
</reference>
<dbReference type="RefSeq" id="WP_182337976.1">
    <property type="nucleotide sequence ID" value="NZ_JACGXS010000001.1"/>
</dbReference>
<evidence type="ECO:0000313" key="1">
    <source>
        <dbReference type="EMBL" id="MBA8680818.1"/>
    </source>
</evidence>
<sequence>MHAAALWLLLSLAGAGQMDPTMAGVVYRCGQADAVRYQDVPCAAGEASHRWRPPAGRVDPADVAGPAIVKRAPAAAARGKAASRRRRIAGRKPAMALITIQQDPAACRRMQRQRENALRQRRRAPGYLLERAWDDRVRDACR</sequence>
<accession>A0A7W3FJS4</accession>
<proteinExistence type="predicted"/>
<comment type="caution">
    <text evidence="1">The sequence shown here is derived from an EMBL/GenBank/DDBJ whole genome shotgun (WGS) entry which is preliminary data.</text>
</comment>
<name>A0A7W3FJS4_9GAMM</name>
<keyword evidence="2" id="KW-1185">Reference proteome</keyword>
<organism evidence="1 2">
    <name type="scientific">Stenotrophomonas tumulicola</name>
    <dbReference type="NCBI Taxonomy" id="1685415"/>
    <lineage>
        <taxon>Bacteria</taxon>
        <taxon>Pseudomonadati</taxon>
        <taxon>Pseudomonadota</taxon>
        <taxon>Gammaproteobacteria</taxon>
        <taxon>Lysobacterales</taxon>
        <taxon>Lysobacteraceae</taxon>
        <taxon>Stenotrophomonas</taxon>
    </lineage>
</organism>
<dbReference type="EMBL" id="JACGXS010000001">
    <property type="protein sequence ID" value="MBA8680818.1"/>
    <property type="molecule type" value="Genomic_DNA"/>
</dbReference>
<evidence type="ECO:0000313" key="2">
    <source>
        <dbReference type="Proteomes" id="UP000547058"/>
    </source>
</evidence>
<dbReference type="AlphaFoldDB" id="A0A7W3FJS4"/>